<keyword evidence="10" id="KW-1185">Reference proteome</keyword>
<feature type="transmembrane region" description="Helical" evidence="8">
    <location>
        <begin position="232"/>
        <end position="249"/>
    </location>
</feature>
<dbReference type="PANTHER" id="PTHR30269:SF23">
    <property type="entry name" value="MEMBRANE TRANSPORTER PROTEIN YDHB-RELATED"/>
    <property type="match status" value="1"/>
</dbReference>
<feature type="transmembrane region" description="Helical" evidence="8">
    <location>
        <begin position="104"/>
        <end position="122"/>
    </location>
</feature>
<evidence type="ECO:0000256" key="1">
    <source>
        <dbReference type="ARBA" id="ARBA00004651"/>
    </source>
</evidence>
<evidence type="ECO:0000256" key="2">
    <source>
        <dbReference type="ARBA" id="ARBA00009142"/>
    </source>
</evidence>
<evidence type="ECO:0000256" key="3">
    <source>
        <dbReference type="ARBA" id="ARBA00022448"/>
    </source>
</evidence>
<evidence type="ECO:0000313" key="9">
    <source>
        <dbReference type="EMBL" id="GHA13228.1"/>
    </source>
</evidence>
<accession>A0A918RUI2</accession>
<dbReference type="InterPro" id="IPR052017">
    <property type="entry name" value="TSUP"/>
</dbReference>
<keyword evidence="5 8" id="KW-0812">Transmembrane</keyword>
<protein>
    <recommendedName>
        <fullName evidence="8">Probable membrane transporter protein</fullName>
    </recommendedName>
</protein>
<keyword evidence="7 8" id="KW-0472">Membrane</keyword>
<feature type="transmembrane region" description="Helical" evidence="8">
    <location>
        <begin position="78"/>
        <end position="97"/>
    </location>
</feature>
<dbReference type="InterPro" id="IPR002781">
    <property type="entry name" value="TM_pro_TauE-like"/>
</dbReference>
<dbReference type="EMBL" id="BMXA01000004">
    <property type="protein sequence ID" value="GHA13228.1"/>
    <property type="molecule type" value="Genomic_DNA"/>
</dbReference>
<evidence type="ECO:0000256" key="6">
    <source>
        <dbReference type="ARBA" id="ARBA00022989"/>
    </source>
</evidence>
<keyword evidence="6 8" id="KW-1133">Transmembrane helix</keyword>
<proteinExistence type="inferred from homology"/>
<organism evidence="9 10">
    <name type="scientific">Arenicella chitinivorans</name>
    <dbReference type="NCBI Taxonomy" id="1329800"/>
    <lineage>
        <taxon>Bacteria</taxon>
        <taxon>Pseudomonadati</taxon>
        <taxon>Pseudomonadota</taxon>
        <taxon>Gammaproteobacteria</taxon>
        <taxon>Arenicellales</taxon>
        <taxon>Arenicellaceae</taxon>
        <taxon>Arenicella</taxon>
    </lineage>
</organism>
<comment type="subcellular location">
    <subcellularLocation>
        <location evidence="1 8">Cell membrane</location>
        <topology evidence="1 8">Multi-pass membrane protein</topology>
    </subcellularLocation>
</comment>
<dbReference type="Proteomes" id="UP000614811">
    <property type="component" value="Unassembled WGS sequence"/>
</dbReference>
<comment type="similarity">
    <text evidence="2 8">Belongs to the 4-toluene sulfonate uptake permease (TSUP) (TC 2.A.102) family.</text>
</comment>
<dbReference type="PANTHER" id="PTHR30269">
    <property type="entry name" value="TRANSMEMBRANE PROTEIN YFCA"/>
    <property type="match status" value="1"/>
</dbReference>
<dbReference type="GO" id="GO:0005886">
    <property type="term" value="C:plasma membrane"/>
    <property type="evidence" value="ECO:0007669"/>
    <property type="project" value="UniProtKB-SubCell"/>
</dbReference>
<comment type="caution">
    <text evidence="9">The sequence shown here is derived from an EMBL/GenBank/DDBJ whole genome shotgun (WGS) entry which is preliminary data.</text>
</comment>
<name>A0A918RUI2_9GAMM</name>
<gene>
    <name evidence="9" type="ORF">GCM10008090_23690</name>
</gene>
<dbReference type="Pfam" id="PF01925">
    <property type="entry name" value="TauE"/>
    <property type="match status" value="1"/>
</dbReference>
<evidence type="ECO:0000256" key="4">
    <source>
        <dbReference type="ARBA" id="ARBA00022475"/>
    </source>
</evidence>
<feature type="transmembrane region" description="Helical" evidence="8">
    <location>
        <begin position="53"/>
        <end position="72"/>
    </location>
</feature>
<evidence type="ECO:0000256" key="5">
    <source>
        <dbReference type="ARBA" id="ARBA00022692"/>
    </source>
</evidence>
<keyword evidence="4 8" id="KW-1003">Cell membrane</keyword>
<feature type="transmembrane region" description="Helical" evidence="8">
    <location>
        <begin position="134"/>
        <end position="165"/>
    </location>
</feature>
<reference evidence="9" key="2">
    <citation type="submission" date="2020-09" db="EMBL/GenBank/DDBJ databases">
        <authorList>
            <person name="Sun Q."/>
            <person name="Kim S."/>
        </authorList>
    </citation>
    <scope>NUCLEOTIDE SEQUENCE</scope>
    <source>
        <strain evidence="9">KCTC 12711</strain>
    </source>
</reference>
<evidence type="ECO:0000313" key="10">
    <source>
        <dbReference type="Proteomes" id="UP000614811"/>
    </source>
</evidence>
<feature type="transmembrane region" description="Helical" evidence="8">
    <location>
        <begin position="177"/>
        <end position="197"/>
    </location>
</feature>
<sequence length="250" mass="27381">MIDLLGFSLSSLDLILLLGAAILVGMAKTGVPGTGMIAVPLLAIAFGSKESTGLLLTMLIFADVFGVSYYHRHANWQHLVRLLPFALFGVLVGTVFGDLINDDAFRLSMAIIIFFSLAQMLWQEKQSEVPLLNSGWFIAIIGILGGFTTMVGNLAGPVMSLYLLAMRFPKNEFIGTAAWFFLCINLFKIPFHIWVWGTVNWQSTALTAILIPVIALGAAIGIWLVGKINEHWFRRFVIAMTAVAAAVMLF</sequence>
<dbReference type="AlphaFoldDB" id="A0A918RUI2"/>
<evidence type="ECO:0000256" key="7">
    <source>
        <dbReference type="ARBA" id="ARBA00023136"/>
    </source>
</evidence>
<reference evidence="9" key="1">
    <citation type="journal article" date="2014" name="Int. J. Syst. Evol. Microbiol.">
        <title>Complete genome sequence of Corynebacterium casei LMG S-19264T (=DSM 44701T), isolated from a smear-ripened cheese.</title>
        <authorList>
            <consortium name="US DOE Joint Genome Institute (JGI-PGF)"/>
            <person name="Walter F."/>
            <person name="Albersmeier A."/>
            <person name="Kalinowski J."/>
            <person name="Ruckert C."/>
        </authorList>
    </citation>
    <scope>NUCLEOTIDE SEQUENCE</scope>
    <source>
        <strain evidence="9">KCTC 12711</strain>
    </source>
</reference>
<keyword evidence="3" id="KW-0813">Transport</keyword>
<feature type="transmembrane region" description="Helical" evidence="8">
    <location>
        <begin position="14"/>
        <end position="46"/>
    </location>
</feature>
<feature type="transmembrane region" description="Helical" evidence="8">
    <location>
        <begin position="203"/>
        <end position="225"/>
    </location>
</feature>
<evidence type="ECO:0000256" key="8">
    <source>
        <dbReference type="RuleBase" id="RU363041"/>
    </source>
</evidence>
<dbReference type="RefSeq" id="WP_189401384.1">
    <property type="nucleotide sequence ID" value="NZ_BMXA01000004.1"/>
</dbReference>